<dbReference type="Pfam" id="PF13912">
    <property type="entry name" value="zf-C2H2_6"/>
    <property type="match status" value="1"/>
</dbReference>
<comment type="subcellular location">
    <subcellularLocation>
        <location evidence="1">Nucleus</location>
    </subcellularLocation>
</comment>
<feature type="signal peptide" evidence="10">
    <location>
        <begin position="1"/>
        <end position="23"/>
    </location>
</feature>
<protein>
    <recommendedName>
        <fullName evidence="11">C2H2-type domain-containing protein</fullName>
    </recommendedName>
</protein>
<dbReference type="InterPro" id="IPR036236">
    <property type="entry name" value="Znf_C2H2_sf"/>
</dbReference>
<reference evidence="12" key="1">
    <citation type="journal article" date="2023" name="Plant J.">
        <title>Genome sequences and population genomics provide insights into the demographic history, inbreeding, and mutation load of two 'living fossil' tree species of Dipteronia.</title>
        <authorList>
            <person name="Feng Y."/>
            <person name="Comes H.P."/>
            <person name="Chen J."/>
            <person name="Zhu S."/>
            <person name="Lu R."/>
            <person name="Zhang X."/>
            <person name="Li P."/>
            <person name="Qiu J."/>
            <person name="Olsen K.M."/>
            <person name="Qiu Y."/>
        </authorList>
    </citation>
    <scope>NUCLEOTIDE SEQUENCE</scope>
    <source>
        <strain evidence="12">NBL</strain>
    </source>
</reference>
<keyword evidence="10" id="KW-0732">Signal</keyword>
<evidence type="ECO:0000256" key="5">
    <source>
        <dbReference type="ARBA" id="ARBA00023015"/>
    </source>
</evidence>
<keyword evidence="5" id="KW-0805">Transcription regulation</keyword>
<gene>
    <name evidence="12" type="ORF">Dsin_024899</name>
</gene>
<evidence type="ECO:0000256" key="4">
    <source>
        <dbReference type="ARBA" id="ARBA00022833"/>
    </source>
</evidence>
<dbReference type="EMBL" id="JANJYJ010000008">
    <property type="protein sequence ID" value="KAK3193589.1"/>
    <property type="molecule type" value="Genomic_DNA"/>
</dbReference>
<name>A0AAD9ZVY6_9ROSI</name>
<evidence type="ECO:0000313" key="12">
    <source>
        <dbReference type="EMBL" id="KAK3193589.1"/>
    </source>
</evidence>
<proteinExistence type="predicted"/>
<evidence type="ECO:0000313" key="13">
    <source>
        <dbReference type="Proteomes" id="UP001281410"/>
    </source>
</evidence>
<organism evidence="12 13">
    <name type="scientific">Dipteronia sinensis</name>
    <dbReference type="NCBI Taxonomy" id="43782"/>
    <lineage>
        <taxon>Eukaryota</taxon>
        <taxon>Viridiplantae</taxon>
        <taxon>Streptophyta</taxon>
        <taxon>Embryophyta</taxon>
        <taxon>Tracheophyta</taxon>
        <taxon>Spermatophyta</taxon>
        <taxon>Magnoliopsida</taxon>
        <taxon>eudicotyledons</taxon>
        <taxon>Gunneridae</taxon>
        <taxon>Pentapetalae</taxon>
        <taxon>rosids</taxon>
        <taxon>malvids</taxon>
        <taxon>Sapindales</taxon>
        <taxon>Sapindaceae</taxon>
        <taxon>Hippocastanoideae</taxon>
        <taxon>Acereae</taxon>
        <taxon>Dipteronia</taxon>
    </lineage>
</organism>
<dbReference type="GO" id="GO:0008270">
    <property type="term" value="F:zinc ion binding"/>
    <property type="evidence" value="ECO:0007669"/>
    <property type="project" value="UniProtKB-KW"/>
</dbReference>
<feature type="region of interest" description="Disordered" evidence="9">
    <location>
        <begin position="56"/>
        <end position="80"/>
    </location>
</feature>
<dbReference type="InterPro" id="IPR052426">
    <property type="entry name" value="Plant_dev_regulator"/>
</dbReference>
<comment type="caution">
    <text evidence="12">The sequence shown here is derived from an EMBL/GenBank/DDBJ whole genome shotgun (WGS) entry which is preliminary data.</text>
</comment>
<dbReference type="SUPFAM" id="SSF57667">
    <property type="entry name" value="beta-beta-alpha zinc fingers"/>
    <property type="match status" value="1"/>
</dbReference>
<keyword evidence="2" id="KW-0479">Metal-binding</keyword>
<keyword evidence="7" id="KW-0539">Nucleus</keyword>
<evidence type="ECO:0000256" key="9">
    <source>
        <dbReference type="SAM" id="MobiDB-lite"/>
    </source>
</evidence>
<sequence>MSLRCNFLNLSLVLHWYSFISLPSQLSIIPSSLFQHNITQKKELIKTKSYLVMESNTYEDSKSSSEETDRSEQASDDMGTGRSYECVFCKRGFTTAQALGGHMNIHRKDRAKNRPITSVPPISDKVDHEGNYGGFRSYMQVQSYPTHYAMPPEVQGNYQTFFPESTWSDRSMHSTTYHGGDNSFGKNPMYLNPFGDDWRSGNLSLRVGQSDHVPDDDDDDDDDKGKIGGAGEDDDELDLELRLGHDP</sequence>
<evidence type="ECO:0000259" key="11">
    <source>
        <dbReference type="PROSITE" id="PS50157"/>
    </source>
</evidence>
<evidence type="ECO:0000256" key="2">
    <source>
        <dbReference type="ARBA" id="ARBA00022723"/>
    </source>
</evidence>
<dbReference type="Gene3D" id="3.30.160.60">
    <property type="entry name" value="Classic Zinc Finger"/>
    <property type="match status" value="1"/>
</dbReference>
<evidence type="ECO:0000256" key="1">
    <source>
        <dbReference type="ARBA" id="ARBA00004123"/>
    </source>
</evidence>
<dbReference type="Proteomes" id="UP001281410">
    <property type="component" value="Unassembled WGS sequence"/>
</dbReference>
<dbReference type="PANTHER" id="PTHR45801">
    <property type="entry name" value="OS07G0101800 PROTEIN"/>
    <property type="match status" value="1"/>
</dbReference>
<feature type="domain" description="C2H2-type" evidence="11">
    <location>
        <begin position="84"/>
        <end position="111"/>
    </location>
</feature>
<dbReference type="PROSITE" id="PS50157">
    <property type="entry name" value="ZINC_FINGER_C2H2_2"/>
    <property type="match status" value="1"/>
</dbReference>
<evidence type="ECO:0000256" key="10">
    <source>
        <dbReference type="SAM" id="SignalP"/>
    </source>
</evidence>
<accession>A0AAD9ZVY6</accession>
<dbReference type="GO" id="GO:0005634">
    <property type="term" value="C:nucleus"/>
    <property type="evidence" value="ECO:0007669"/>
    <property type="project" value="UniProtKB-SubCell"/>
</dbReference>
<keyword evidence="4" id="KW-0862">Zinc</keyword>
<dbReference type="PANTHER" id="PTHR45801:SF111">
    <property type="entry name" value="C2H2 AND C2HC ZINC FINGERS SUPERFAMILY PROTEIN"/>
    <property type="match status" value="1"/>
</dbReference>
<keyword evidence="3 8" id="KW-0863">Zinc-finger</keyword>
<keyword evidence="6" id="KW-0804">Transcription</keyword>
<keyword evidence="13" id="KW-1185">Reference proteome</keyword>
<dbReference type="AlphaFoldDB" id="A0AAD9ZVY6"/>
<dbReference type="InterPro" id="IPR013087">
    <property type="entry name" value="Znf_C2H2_type"/>
</dbReference>
<feature type="chain" id="PRO_5042145753" description="C2H2-type domain-containing protein" evidence="10">
    <location>
        <begin position="24"/>
        <end position="247"/>
    </location>
</feature>
<feature type="compositionally biased region" description="Basic and acidic residues" evidence="9">
    <location>
        <begin position="59"/>
        <end position="73"/>
    </location>
</feature>
<evidence type="ECO:0000256" key="6">
    <source>
        <dbReference type="ARBA" id="ARBA00023163"/>
    </source>
</evidence>
<evidence type="ECO:0000256" key="8">
    <source>
        <dbReference type="PROSITE-ProRule" id="PRU00042"/>
    </source>
</evidence>
<evidence type="ECO:0000256" key="7">
    <source>
        <dbReference type="ARBA" id="ARBA00023242"/>
    </source>
</evidence>
<feature type="region of interest" description="Disordered" evidence="9">
    <location>
        <begin position="202"/>
        <end position="247"/>
    </location>
</feature>
<evidence type="ECO:0000256" key="3">
    <source>
        <dbReference type="ARBA" id="ARBA00022771"/>
    </source>
</evidence>
<dbReference type="PROSITE" id="PS00028">
    <property type="entry name" value="ZINC_FINGER_C2H2_1"/>
    <property type="match status" value="1"/>
</dbReference>